<evidence type="ECO:0000313" key="1">
    <source>
        <dbReference type="EMBL" id="CUH60271.1"/>
    </source>
</evidence>
<proteinExistence type="predicted"/>
<dbReference type="AlphaFoldDB" id="A0A0P1FF51"/>
<accession>A0A0P1FF51</accession>
<dbReference type="Proteomes" id="UP000051298">
    <property type="component" value="Unassembled WGS sequence"/>
</dbReference>
<organism evidence="1 2">
    <name type="scientific">Thalassobacter stenotrophicus</name>
    <dbReference type="NCBI Taxonomy" id="266809"/>
    <lineage>
        <taxon>Bacteria</taxon>
        <taxon>Pseudomonadati</taxon>
        <taxon>Pseudomonadota</taxon>
        <taxon>Alphaproteobacteria</taxon>
        <taxon>Rhodobacterales</taxon>
        <taxon>Roseobacteraceae</taxon>
        <taxon>Thalassobacter</taxon>
    </lineage>
</organism>
<protein>
    <submittedName>
        <fullName evidence="1">Uncharacterized protein</fullName>
    </submittedName>
</protein>
<dbReference type="RefSeq" id="WP_058123287.1">
    <property type="nucleotide sequence ID" value="NZ_CYRX01000025.1"/>
</dbReference>
<reference evidence="1 2" key="1">
    <citation type="submission" date="2015-09" db="EMBL/GenBank/DDBJ databases">
        <authorList>
            <consortium name="Swine Surveillance"/>
        </authorList>
    </citation>
    <scope>NUCLEOTIDE SEQUENCE [LARGE SCALE GENOMIC DNA]</scope>
    <source>
        <strain evidence="1 2">CECT 5294</strain>
    </source>
</reference>
<dbReference type="EMBL" id="CYRX01000025">
    <property type="protein sequence ID" value="CUH60271.1"/>
    <property type="molecule type" value="Genomic_DNA"/>
</dbReference>
<evidence type="ECO:0000313" key="2">
    <source>
        <dbReference type="Proteomes" id="UP000051298"/>
    </source>
</evidence>
<gene>
    <name evidence="1" type="ORF">THS5294_01560</name>
</gene>
<name>A0A0P1FF51_9RHOB</name>
<sequence length="126" mass="13899">MTMDAYRRSELSQETFDDPVEAYSKYAGGELGEGLRRWIPAHMRAGLARYILLGILPGSFLRSVLQTDLIQATAKADEVNREQLYKYVLFLVNYAPAGCCGSLEAIQQWSVRGGLVNQPARGGAPC</sequence>